<proteinExistence type="predicted"/>
<accession>A0ABY7H5Z5</accession>
<dbReference type="InterPro" id="IPR001646">
    <property type="entry name" value="5peptide_repeat"/>
</dbReference>
<reference evidence="2" key="1">
    <citation type="submission" date="2022-11" db="EMBL/GenBank/DDBJ databases">
        <title>Minimal conservation of predation-associated metabolite biosynthetic gene clusters underscores biosynthetic potential of Myxococcota including descriptions for ten novel species: Archangium lansinium sp. nov., Myxococcus landrumus sp. nov., Nannocystis bai.</title>
        <authorList>
            <person name="Ahearne A."/>
            <person name="Stevens C."/>
            <person name="Dowd S."/>
        </authorList>
    </citation>
    <scope>NUCLEOTIDE SEQUENCE</scope>
    <source>
        <strain evidence="2">Fl3</strain>
    </source>
</reference>
<keyword evidence="1" id="KW-0472">Membrane</keyword>
<dbReference type="Proteomes" id="UP001164459">
    <property type="component" value="Chromosome"/>
</dbReference>
<dbReference type="EMBL" id="CP114040">
    <property type="protein sequence ID" value="WAS94404.1"/>
    <property type="molecule type" value="Genomic_DNA"/>
</dbReference>
<evidence type="ECO:0000256" key="1">
    <source>
        <dbReference type="SAM" id="Phobius"/>
    </source>
</evidence>
<dbReference type="PANTHER" id="PTHR14136">
    <property type="entry name" value="BTB_POZ DOMAIN-CONTAINING PROTEIN KCTD9"/>
    <property type="match status" value="1"/>
</dbReference>
<organism evidence="2 3">
    <name type="scientific">Nannocystis punicea</name>
    <dbReference type="NCBI Taxonomy" id="2995304"/>
    <lineage>
        <taxon>Bacteria</taxon>
        <taxon>Pseudomonadati</taxon>
        <taxon>Myxococcota</taxon>
        <taxon>Polyangia</taxon>
        <taxon>Nannocystales</taxon>
        <taxon>Nannocystaceae</taxon>
        <taxon>Nannocystis</taxon>
    </lineage>
</organism>
<keyword evidence="1" id="KW-0812">Transmembrane</keyword>
<gene>
    <name evidence="2" type="ORF">O0S08_50440</name>
</gene>
<evidence type="ECO:0000313" key="3">
    <source>
        <dbReference type="Proteomes" id="UP001164459"/>
    </source>
</evidence>
<dbReference type="RefSeq" id="WP_269036740.1">
    <property type="nucleotide sequence ID" value="NZ_CP114040.1"/>
</dbReference>
<keyword evidence="1" id="KW-1133">Transmembrane helix</keyword>
<evidence type="ECO:0000313" key="2">
    <source>
        <dbReference type="EMBL" id="WAS94404.1"/>
    </source>
</evidence>
<name>A0ABY7H5Z5_9BACT</name>
<protein>
    <submittedName>
        <fullName evidence="2">Pentapeptide repeat-containing protein</fullName>
    </submittedName>
</protein>
<dbReference type="InterPro" id="IPR051082">
    <property type="entry name" value="Pentapeptide-BTB/POZ_domain"/>
</dbReference>
<feature type="transmembrane region" description="Helical" evidence="1">
    <location>
        <begin position="59"/>
        <end position="83"/>
    </location>
</feature>
<sequence>MTKPQPVTSPSSPPPFRPSRNPIVRLVLWFTEPSMIKGMAVGVVLALLGGVALKLDAAWYIASGLMLVLAALIFGAVVGHYLFEARRKRLQRHGLDMLRQAGSELPGLGDELAVVVLQRDMSHLPSFWERLRRLRPAVEEVAGLGLAAFFRMAALSALFAVLGSAISFAVFLTSFMQVERMTEQNELIKVQTNLTIKQLEFETTRQAVEIALSIADRRQTTAREVFAAIANDPGKGTSDDGRKNLTQGTRLLITATVSQLQPYKGVDPVENKVTEEVKSPEQEQILRYLSAVNVDVSEIDLSRAFLAHVDLHSTELPQLQLPGVNIQQAALYDAKFPGANLALADLSISQLARTDLSGANLTDAKLVDAILVDAVLSDANLVRADLTRASLRKTVLKQAQLGSANLNGVDFAQCDLASADLTDADLALADLSGLDRTPLVPKIRGAASWWLAVYSDDYAAKLGVSPAQNAKNREAMVRMRAATTIDAARAIVTEAKAAAPNAPG</sequence>
<dbReference type="SUPFAM" id="SSF141571">
    <property type="entry name" value="Pentapeptide repeat-like"/>
    <property type="match status" value="1"/>
</dbReference>
<feature type="transmembrane region" description="Helical" evidence="1">
    <location>
        <begin position="35"/>
        <end position="53"/>
    </location>
</feature>
<feature type="transmembrane region" description="Helical" evidence="1">
    <location>
        <begin position="141"/>
        <end position="172"/>
    </location>
</feature>
<dbReference type="Gene3D" id="2.160.20.80">
    <property type="entry name" value="E3 ubiquitin-protein ligase SopA"/>
    <property type="match status" value="1"/>
</dbReference>
<dbReference type="PANTHER" id="PTHR14136:SF17">
    <property type="entry name" value="BTB_POZ DOMAIN-CONTAINING PROTEIN KCTD9"/>
    <property type="match status" value="1"/>
</dbReference>
<keyword evidence="3" id="KW-1185">Reference proteome</keyword>
<dbReference type="Pfam" id="PF00805">
    <property type="entry name" value="Pentapeptide"/>
    <property type="match status" value="2"/>
</dbReference>